<evidence type="ECO:0000313" key="5">
    <source>
        <dbReference type="Proteomes" id="UP000011116"/>
    </source>
</evidence>
<evidence type="ECO:0000313" key="4">
    <source>
        <dbReference type="EnsemblPlants" id="HORVU.MOREX.r3.7HG0751600.1.CDS1"/>
    </source>
</evidence>
<dbReference type="AlphaFoldDB" id="A0A8I6Z9G8"/>
<accession>A0A8I6Z9G8</accession>
<feature type="region of interest" description="Disordered" evidence="1">
    <location>
        <begin position="49"/>
        <end position="68"/>
    </location>
</feature>
<reference evidence="5" key="1">
    <citation type="journal article" date="2012" name="Nature">
        <title>A physical, genetic and functional sequence assembly of the barley genome.</title>
        <authorList>
            <consortium name="The International Barley Genome Sequencing Consortium"/>
            <person name="Mayer K.F."/>
            <person name="Waugh R."/>
            <person name="Brown J.W."/>
            <person name="Schulman A."/>
            <person name="Langridge P."/>
            <person name="Platzer M."/>
            <person name="Fincher G.B."/>
            <person name="Muehlbauer G.J."/>
            <person name="Sato K."/>
            <person name="Close T.J."/>
            <person name="Wise R.P."/>
            <person name="Stein N."/>
        </authorList>
    </citation>
    <scope>NUCLEOTIDE SEQUENCE [LARGE SCALE GENOMIC DNA]</scope>
    <source>
        <strain evidence="5">cv. Morex</strain>
    </source>
</reference>
<keyword evidence="5" id="KW-1185">Reference proteome</keyword>
<dbReference type="Pfam" id="PF00646">
    <property type="entry name" value="F-box"/>
    <property type="match status" value="1"/>
</dbReference>
<feature type="compositionally biased region" description="Basic and acidic residues" evidence="1">
    <location>
        <begin position="56"/>
        <end position="68"/>
    </location>
</feature>
<reference evidence="4" key="3">
    <citation type="submission" date="2022-01" db="UniProtKB">
        <authorList>
            <consortium name="EnsemblPlants"/>
        </authorList>
    </citation>
    <scope>IDENTIFICATION</scope>
    <source>
        <strain evidence="4">subsp. vulgare</strain>
    </source>
</reference>
<dbReference type="PANTHER" id="PTHR44586">
    <property type="entry name" value="F-BOX DOMAIN CONTAINING PROTEIN, EXPRESSED"/>
    <property type="match status" value="1"/>
</dbReference>
<evidence type="ECO:0000256" key="1">
    <source>
        <dbReference type="SAM" id="MobiDB-lite"/>
    </source>
</evidence>
<dbReference type="SUPFAM" id="SSF81383">
    <property type="entry name" value="F-box domain"/>
    <property type="match status" value="1"/>
</dbReference>
<evidence type="ECO:0008006" key="6">
    <source>
        <dbReference type="Google" id="ProtNLM"/>
    </source>
</evidence>
<dbReference type="Gramene" id="HORVU.MOREX.r3.7HG0751600.1">
    <property type="protein sequence ID" value="HORVU.MOREX.r3.7HG0751600.1.CDS1"/>
    <property type="gene ID" value="HORVU.MOREX.r3.7HG0751600"/>
</dbReference>
<sequence>MTGTIFVCFGTRTRRPSKGRQLVAAAAGQVARWARRCCFSLPRRQRAPASPVTEQLDAHGDNDDDKGRDCWSGLPEDLLLDAMALMEVTDVVRAGAVCSSWRSAYAEFRRLRLPAKPNPPPCLMHANADGAAAIYSPSTGATFPCGGGGNGFITGGSAHGWVFAADAATANPCLLNPLTGERAALPAVATLARVKGTFFDDDGTAVYDVDHAFGGGAPDMQLVTARTVRNWMFRHVAISAAGVVLLVHMPHGEASCARPGDERWTSLSSQLEHDAISVVHNDDDGLFYVLCRGNGSIIFAVVVDGPGSPTAWPMSYLCRFFDRRHTHYLVFRDGELLVLTRHLVLTRPREGEKDISTIGISIEKVGLGRSRLVSMAGIGEDYALFLGYGSPICLPVKEYPMLRPNCAYLADDSEQHFPPITRRDVGIWDFKSRSMSKFKDLRPWLDNQPPIWIIPSLY</sequence>
<reference evidence="4" key="2">
    <citation type="submission" date="2020-10" db="EMBL/GenBank/DDBJ databases">
        <authorList>
            <person name="Scholz U."/>
            <person name="Mascher M."/>
            <person name="Fiebig A."/>
        </authorList>
    </citation>
    <scope>NUCLEOTIDE SEQUENCE [LARGE SCALE GENOMIC DNA]</scope>
    <source>
        <strain evidence="4">cv. Morex</strain>
    </source>
</reference>
<proteinExistence type="predicted"/>
<dbReference type="InterPro" id="IPR036047">
    <property type="entry name" value="F-box-like_dom_sf"/>
</dbReference>
<dbReference type="Proteomes" id="UP000011116">
    <property type="component" value="Chromosome 7H"/>
</dbReference>
<dbReference type="EnsemblPlants" id="HORVU.MOREX.r3.7HG0751600.1">
    <property type="protein sequence ID" value="HORVU.MOREX.r3.7HG0751600.1.CDS1"/>
    <property type="gene ID" value="HORVU.MOREX.r3.7HG0751600"/>
</dbReference>
<feature type="domain" description="F-box" evidence="2">
    <location>
        <begin position="71"/>
        <end position="104"/>
    </location>
</feature>
<evidence type="ECO:0000259" key="3">
    <source>
        <dbReference type="Pfam" id="PF03478"/>
    </source>
</evidence>
<protein>
    <recommendedName>
        <fullName evidence="6">DUF295 domain-containing protein</fullName>
    </recommendedName>
</protein>
<organism evidence="4 5">
    <name type="scientific">Hordeum vulgare subsp. vulgare</name>
    <name type="common">Domesticated barley</name>
    <dbReference type="NCBI Taxonomy" id="112509"/>
    <lineage>
        <taxon>Eukaryota</taxon>
        <taxon>Viridiplantae</taxon>
        <taxon>Streptophyta</taxon>
        <taxon>Embryophyta</taxon>
        <taxon>Tracheophyta</taxon>
        <taxon>Spermatophyta</taxon>
        <taxon>Magnoliopsida</taxon>
        <taxon>Liliopsida</taxon>
        <taxon>Poales</taxon>
        <taxon>Poaceae</taxon>
        <taxon>BOP clade</taxon>
        <taxon>Pooideae</taxon>
        <taxon>Triticodae</taxon>
        <taxon>Triticeae</taxon>
        <taxon>Hordeinae</taxon>
        <taxon>Hordeum</taxon>
    </lineage>
</organism>
<name>A0A8I6Z9G8_HORVV</name>
<dbReference type="Gene3D" id="1.20.1280.50">
    <property type="match status" value="1"/>
</dbReference>
<feature type="domain" description="KIB1-4 beta-propeller" evidence="3">
    <location>
        <begin position="156"/>
        <end position="429"/>
    </location>
</feature>
<dbReference type="Pfam" id="PF03478">
    <property type="entry name" value="Beta-prop_KIB1-4"/>
    <property type="match status" value="1"/>
</dbReference>
<dbReference type="InterPro" id="IPR005174">
    <property type="entry name" value="KIB1-4_b-propeller"/>
</dbReference>
<dbReference type="InterPro" id="IPR001810">
    <property type="entry name" value="F-box_dom"/>
</dbReference>
<dbReference type="PANTHER" id="PTHR44586:SF17">
    <property type="entry name" value="DUF295 DOMAIN-CONTAINING PROTEIN"/>
    <property type="match status" value="1"/>
</dbReference>
<evidence type="ECO:0000259" key="2">
    <source>
        <dbReference type="Pfam" id="PF00646"/>
    </source>
</evidence>